<keyword evidence="2 4" id="KW-0012">Acyltransferase</keyword>
<dbReference type="GO" id="GO:0006654">
    <property type="term" value="P:phosphatidic acid biosynthetic process"/>
    <property type="evidence" value="ECO:0007669"/>
    <property type="project" value="TreeGrafter"/>
</dbReference>
<proteinExistence type="predicted"/>
<keyword evidence="1" id="KW-0808">Transferase</keyword>
<feature type="domain" description="Phospholipid/glycerol acyltransferase" evidence="3">
    <location>
        <begin position="35"/>
        <end position="161"/>
    </location>
</feature>
<protein>
    <submittedName>
        <fullName evidence="4">1-acyl-sn-glycerol-3-phosphate acyltransferase</fullName>
    </submittedName>
</protein>
<organism evidence="4 5">
    <name type="scientific">Romeriopsis navalis LEGE 11480</name>
    <dbReference type="NCBI Taxonomy" id="2777977"/>
    <lineage>
        <taxon>Bacteria</taxon>
        <taxon>Bacillati</taxon>
        <taxon>Cyanobacteriota</taxon>
        <taxon>Cyanophyceae</taxon>
        <taxon>Leptolyngbyales</taxon>
        <taxon>Leptolyngbyaceae</taxon>
        <taxon>Romeriopsis</taxon>
        <taxon>Romeriopsis navalis</taxon>
    </lineage>
</organism>
<gene>
    <name evidence="4" type="ORF">IQ266_17950</name>
</gene>
<dbReference type="SMART" id="SM00563">
    <property type="entry name" value="PlsC"/>
    <property type="match status" value="1"/>
</dbReference>
<dbReference type="SUPFAM" id="SSF69593">
    <property type="entry name" value="Glycerol-3-phosphate (1)-acyltransferase"/>
    <property type="match status" value="1"/>
</dbReference>
<evidence type="ECO:0000259" key="3">
    <source>
        <dbReference type="SMART" id="SM00563"/>
    </source>
</evidence>
<dbReference type="PANTHER" id="PTHR10434:SF11">
    <property type="entry name" value="1-ACYL-SN-GLYCEROL-3-PHOSPHATE ACYLTRANSFERASE"/>
    <property type="match status" value="1"/>
</dbReference>
<dbReference type="RefSeq" id="WP_264326447.1">
    <property type="nucleotide sequence ID" value="NZ_JADEXQ010000070.1"/>
</dbReference>
<accession>A0A928VSW0</accession>
<reference evidence="4" key="1">
    <citation type="submission" date="2020-10" db="EMBL/GenBank/DDBJ databases">
        <authorList>
            <person name="Castelo-Branco R."/>
            <person name="Eusebio N."/>
            <person name="Adriana R."/>
            <person name="Vieira A."/>
            <person name="Brugerolle De Fraissinette N."/>
            <person name="Rezende De Castro R."/>
            <person name="Schneider M.P."/>
            <person name="Vasconcelos V."/>
            <person name="Leao P.N."/>
        </authorList>
    </citation>
    <scope>NUCLEOTIDE SEQUENCE</scope>
    <source>
        <strain evidence="4">LEGE 11480</strain>
    </source>
</reference>
<evidence type="ECO:0000256" key="1">
    <source>
        <dbReference type="ARBA" id="ARBA00022679"/>
    </source>
</evidence>
<dbReference type="Pfam" id="PF01553">
    <property type="entry name" value="Acyltransferase"/>
    <property type="match status" value="1"/>
</dbReference>
<dbReference type="InterPro" id="IPR002123">
    <property type="entry name" value="Plipid/glycerol_acylTrfase"/>
</dbReference>
<comment type="caution">
    <text evidence="4">The sequence shown here is derived from an EMBL/GenBank/DDBJ whole genome shotgun (WGS) entry which is preliminary data.</text>
</comment>
<dbReference type="Proteomes" id="UP000625316">
    <property type="component" value="Unassembled WGS sequence"/>
</dbReference>
<evidence type="ECO:0000256" key="2">
    <source>
        <dbReference type="ARBA" id="ARBA00023315"/>
    </source>
</evidence>
<keyword evidence="5" id="KW-1185">Reference proteome</keyword>
<sequence>MANIAYTLSHRALLPAYFNQIQVTGQADLPQNGAVIFAPTHRSRWDALLVPYAVGPQVIGRYPRYMVTADEMQGLQGWFIRRLGGFAVDTRSPGISSLRYGIDLLHHHQALVIFPEGGQLLANRRAGVNRLHPGLARIAVKASLTQPNCDVKIVPIAVNYSDPLVGRCDVDIQIGQPLVVSDYLETNGKRSARRITQDLATAMRHLSHLPDPLVV</sequence>
<evidence type="ECO:0000313" key="4">
    <source>
        <dbReference type="EMBL" id="MBE9031619.1"/>
    </source>
</evidence>
<name>A0A928VSW0_9CYAN</name>
<dbReference type="GO" id="GO:0003841">
    <property type="term" value="F:1-acylglycerol-3-phosphate O-acyltransferase activity"/>
    <property type="evidence" value="ECO:0007669"/>
    <property type="project" value="TreeGrafter"/>
</dbReference>
<dbReference type="EMBL" id="JADEXQ010000070">
    <property type="protein sequence ID" value="MBE9031619.1"/>
    <property type="molecule type" value="Genomic_DNA"/>
</dbReference>
<dbReference type="AlphaFoldDB" id="A0A928VSW0"/>
<dbReference type="PANTHER" id="PTHR10434">
    <property type="entry name" value="1-ACYL-SN-GLYCEROL-3-PHOSPHATE ACYLTRANSFERASE"/>
    <property type="match status" value="1"/>
</dbReference>
<evidence type="ECO:0000313" key="5">
    <source>
        <dbReference type="Proteomes" id="UP000625316"/>
    </source>
</evidence>